<keyword evidence="5" id="KW-1185">Reference proteome</keyword>
<feature type="transmembrane region" description="Helical" evidence="2">
    <location>
        <begin position="493"/>
        <end position="514"/>
    </location>
</feature>
<feature type="signal peptide" evidence="3">
    <location>
        <begin position="1"/>
        <end position="20"/>
    </location>
</feature>
<keyword evidence="2" id="KW-1133">Transmembrane helix</keyword>
<accession>L2GX41</accession>
<keyword evidence="2" id="KW-0812">Transmembrane</keyword>
<dbReference type="OMA" id="MINTHIE"/>
<dbReference type="HOGENOM" id="CLU_531201_0_0_1"/>
<feature type="region of interest" description="Disordered" evidence="1">
    <location>
        <begin position="327"/>
        <end position="363"/>
    </location>
</feature>
<evidence type="ECO:0000313" key="4">
    <source>
        <dbReference type="EMBL" id="ELA47853.1"/>
    </source>
</evidence>
<evidence type="ECO:0000256" key="2">
    <source>
        <dbReference type="SAM" id="Phobius"/>
    </source>
</evidence>
<gene>
    <name evidence="4" type="ORF">VCUG_00695</name>
</gene>
<reference evidence="5" key="1">
    <citation type="submission" date="2011-03" db="EMBL/GenBank/DDBJ databases">
        <title>The genome sequence of Vavraia culicis strain floridensis.</title>
        <authorList>
            <consortium name="The Broad Institute Genome Sequencing Platform"/>
            <person name="Cuomo C."/>
            <person name="Becnel J."/>
            <person name="Sanscrainte N."/>
            <person name="Young S.K."/>
            <person name="Zeng Q."/>
            <person name="Gargeya S."/>
            <person name="Fitzgerald M."/>
            <person name="Haas B."/>
            <person name="Abouelleil A."/>
            <person name="Alvarado L."/>
            <person name="Arachchi H.M."/>
            <person name="Berlin A."/>
            <person name="Chapman S.B."/>
            <person name="Gearin G."/>
            <person name="Goldberg J."/>
            <person name="Griggs A."/>
            <person name="Gujja S."/>
            <person name="Hansen M."/>
            <person name="Heiman D."/>
            <person name="Howarth C."/>
            <person name="Larimer J."/>
            <person name="Lui A."/>
            <person name="MacDonald P.J.P."/>
            <person name="McCowen C."/>
            <person name="Montmayeur A."/>
            <person name="Murphy C."/>
            <person name="Neiman D."/>
            <person name="Pearson M."/>
            <person name="Priest M."/>
            <person name="Roberts A."/>
            <person name="Saif S."/>
            <person name="Shea T."/>
            <person name="Sisk P."/>
            <person name="Stolte C."/>
            <person name="Sykes S."/>
            <person name="Wortman J."/>
            <person name="Nusbaum C."/>
            <person name="Birren B."/>
        </authorList>
    </citation>
    <scope>NUCLEOTIDE SEQUENCE [LARGE SCALE GENOMIC DNA]</scope>
    <source>
        <strain evidence="5">floridensis</strain>
    </source>
</reference>
<protein>
    <submittedName>
        <fullName evidence="4">Uncharacterized protein</fullName>
    </submittedName>
</protein>
<evidence type="ECO:0000313" key="5">
    <source>
        <dbReference type="Proteomes" id="UP000011081"/>
    </source>
</evidence>
<dbReference type="OrthoDB" id="10685456at2759"/>
<feature type="region of interest" description="Disordered" evidence="1">
    <location>
        <begin position="465"/>
        <end position="485"/>
    </location>
</feature>
<feature type="compositionally biased region" description="Polar residues" evidence="1">
    <location>
        <begin position="329"/>
        <end position="342"/>
    </location>
</feature>
<dbReference type="VEuPathDB" id="MicrosporidiaDB:VCUG_00695"/>
<dbReference type="GeneID" id="19878580"/>
<evidence type="ECO:0000256" key="1">
    <source>
        <dbReference type="SAM" id="MobiDB-lite"/>
    </source>
</evidence>
<keyword evidence="2" id="KW-0472">Membrane</keyword>
<dbReference type="Proteomes" id="UP000011081">
    <property type="component" value="Unassembled WGS sequence"/>
</dbReference>
<dbReference type="AlphaFoldDB" id="L2GX41"/>
<evidence type="ECO:0000256" key="3">
    <source>
        <dbReference type="SAM" id="SignalP"/>
    </source>
</evidence>
<name>L2GX41_VAVCU</name>
<feature type="chain" id="PRO_5003960315" evidence="3">
    <location>
        <begin position="21"/>
        <end position="524"/>
    </location>
</feature>
<dbReference type="InParanoid" id="L2GX41"/>
<organism evidence="4 5">
    <name type="scientific">Vavraia culicis (isolate floridensis)</name>
    <name type="common">Microsporidian parasite</name>
    <dbReference type="NCBI Taxonomy" id="948595"/>
    <lineage>
        <taxon>Eukaryota</taxon>
        <taxon>Fungi</taxon>
        <taxon>Fungi incertae sedis</taxon>
        <taxon>Microsporidia</taxon>
        <taxon>Pleistophoridae</taxon>
        <taxon>Vavraia</taxon>
    </lineage>
</organism>
<dbReference type="EMBL" id="GL877411">
    <property type="protein sequence ID" value="ELA47853.1"/>
    <property type="molecule type" value="Genomic_DNA"/>
</dbReference>
<keyword evidence="3" id="KW-0732">Signal</keyword>
<sequence>MSRILMMLAIISFYHVSSTAVRDNRKEFSSGFCKHSINPDQKVGGDELSNEEQKEHSKKEFMINTHIEECTKDTNVRLMMNDPFYYPILRFIRTNTKHKHPKYGRPVAICGPKHIYLRLDNKTRLDQIRIYLKLLRYCLKVAAGFYEPLLKKLKSEIGWKTRSQTREVDEILEVIFQLSVCKKNIFKISSILHVQIISLGANAKMLDLLEIFEQSRQTNLLSIKSLYTKLENILFANCYKKMKSCYTGMHGLTNNKNERLDTADIVVSASNLTSQSGRHVRYKRVKHRIKTVSSHEVALNLDNGSNYTSVNNTRCLAQQDVFVEHTHHVSSSKTNIDNQNTSTEDRVEGCNRKMNKGTNTSHEEHYENRYEMVGVTLYIVSDMQKYEQTKIFIEASPTAPSTISGMARESKKCQEAHEMVKIVIESNESHKCGCHAKEYRLNGLIEPISNRKCVTGKDVLEESKTKIIDPPTDVDHKPKHQNDKGQKKKKNTIILACMFCVVIIVLAFIITCICRWRQVKEMLN</sequence>
<dbReference type="RefSeq" id="XP_008073716.1">
    <property type="nucleotide sequence ID" value="XM_008075525.1"/>
</dbReference>
<proteinExistence type="predicted"/>